<dbReference type="SUPFAM" id="SSF52788">
    <property type="entry name" value="Phosphotyrosine protein phosphatases I"/>
    <property type="match status" value="1"/>
</dbReference>
<protein>
    <recommendedName>
        <fullName evidence="2">HTH arsR-type domain-containing protein</fullName>
    </recommendedName>
</protein>
<dbReference type="SUPFAM" id="SSF46785">
    <property type="entry name" value="Winged helix' DNA-binding domain"/>
    <property type="match status" value="1"/>
</dbReference>
<dbReference type="GO" id="GO:0003700">
    <property type="term" value="F:DNA-binding transcription factor activity"/>
    <property type="evidence" value="ECO:0007669"/>
    <property type="project" value="InterPro"/>
</dbReference>
<dbReference type="EMBL" id="AVPJ01000012">
    <property type="protein sequence ID" value="KGN31279.1"/>
    <property type="molecule type" value="Genomic_DNA"/>
</dbReference>
<dbReference type="SMART" id="SM00226">
    <property type="entry name" value="LMWPc"/>
    <property type="match status" value="1"/>
</dbReference>
<dbReference type="InterPro" id="IPR001845">
    <property type="entry name" value="HTH_ArsR_DNA-bd_dom"/>
</dbReference>
<dbReference type="Proteomes" id="UP000030002">
    <property type="component" value="Unassembled WGS sequence"/>
</dbReference>
<dbReference type="InterPro" id="IPR011991">
    <property type="entry name" value="ArsR-like_HTH"/>
</dbReference>
<comment type="caution">
    <text evidence="3">The sequence shown here is derived from an EMBL/GenBank/DDBJ whole genome shotgun (WGS) entry which is preliminary data.</text>
</comment>
<dbReference type="RefSeq" id="WP_035917544.1">
    <property type="nucleotide sequence ID" value="NZ_AVPJ01000012.1"/>
</dbReference>
<evidence type="ECO:0000313" key="3">
    <source>
        <dbReference type="EMBL" id="KGN31279.1"/>
    </source>
</evidence>
<dbReference type="Pfam" id="PF01451">
    <property type="entry name" value="LMWPc"/>
    <property type="match status" value="1"/>
</dbReference>
<dbReference type="STRING" id="1385520.N802_04115"/>
<dbReference type="InterPro" id="IPR023485">
    <property type="entry name" value="Ptyr_pPase"/>
</dbReference>
<dbReference type="Pfam" id="PF12840">
    <property type="entry name" value="HTH_20"/>
    <property type="match status" value="1"/>
</dbReference>
<proteinExistence type="predicted"/>
<dbReference type="InterPro" id="IPR036390">
    <property type="entry name" value="WH_DNA-bd_sf"/>
</dbReference>
<dbReference type="Gene3D" id="1.10.10.10">
    <property type="entry name" value="Winged helix-like DNA-binding domain superfamily/Winged helix DNA-binding domain"/>
    <property type="match status" value="1"/>
</dbReference>
<dbReference type="OrthoDB" id="9784339at2"/>
<dbReference type="InterPro" id="IPR036196">
    <property type="entry name" value="Ptyr_pPase_sf"/>
</dbReference>
<dbReference type="Gene3D" id="3.40.50.2300">
    <property type="match status" value="1"/>
</dbReference>
<evidence type="ECO:0000256" key="1">
    <source>
        <dbReference type="ARBA" id="ARBA00022849"/>
    </source>
</evidence>
<dbReference type="PANTHER" id="PTHR43428:SF1">
    <property type="entry name" value="ARSENATE REDUCTASE"/>
    <property type="match status" value="1"/>
</dbReference>
<gene>
    <name evidence="3" type="ORF">N802_04115</name>
</gene>
<feature type="domain" description="HTH arsR-type" evidence="2">
    <location>
        <begin position="4"/>
        <end position="100"/>
    </location>
</feature>
<dbReference type="SMART" id="SM00418">
    <property type="entry name" value="HTH_ARSR"/>
    <property type="match status" value="1"/>
</dbReference>
<accession>A0A0A0J3K4</accession>
<sequence length="230" mass="24707">MNTEQTEILQRRAALHGALADVTRLRIVDLLAVSDWSATELGRALAIPSNLLAHHLKVLDSAGLVTRRRSEGDARRSYLSLNGHNEWLLRDLGPGQSQVSASRVVFVCTANTARSHLATAAWRRVSAIPATSAGTHPGEITHQGAIATAQRHDLDLPAITPRALGHSDLANDLIVTVCDRAHEDLDGRDWAHWSIPDPVPAGTDRAFDDALEAITARVARLSAQVVSATG</sequence>
<dbReference type="eggNOG" id="COG0394">
    <property type="taxonomic scope" value="Bacteria"/>
</dbReference>
<dbReference type="CDD" id="cd00090">
    <property type="entry name" value="HTH_ARSR"/>
    <property type="match status" value="1"/>
</dbReference>
<keyword evidence="1" id="KW-0059">Arsenical resistance</keyword>
<name>A0A0A0J3K4_9MICO</name>
<evidence type="ECO:0000259" key="2">
    <source>
        <dbReference type="PROSITE" id="PS50987"/>
    </source>
</evidence>
<dbReference type="PANTHER" id="PTHR43428">
    <property type="entry name" value="ARSENATE REDUCTASE"/>
    <property type="match status" value="1"/>
</dbReference>
<evidence type="ECO:0000313" key="4">
    <source>
        <dbReference type="Proteomes" id="UP000030002"/>
    </source>
</evidence>
<dbReference type="eggNOG" id="COG0640">
    <property type="taxonomic scope" value="Bacteria"/>
</dbReference>
<organism evidence="3 4">
    <name type="scientific">Knoellia sinensis KCTC 19936</name>
    <dbReference type="NCBI Taxonomy" id="1385520"/>
    <lineage>
        <taxon>Bacteria</taxon>
        <taxon>Bacillati</taxon>
        <taxon>Actinomycetota</taxon>
        <taxon>Actinomycetes</taxon>
        <taxon>Micrococcales</taxon>
        <taxon>Intrasporangiaceae</taxon>
        <taxon>Knoellia</taxon>
    </lineage>
</organism>
<dbReference type="PROSITE" id="PS50987">
    <property type="entry name" value="HTH_ARSR_2"/>
    <property type="match status" value="1"/>
</dbReference>
<keyword evidence="4" id="KW-1185">Reference proteome</keyword>
<dbReference type="AlphaFoldDB" id="A0A0A0J3K4"/>
<dbReference type="GO" id="GO:0046685">
    <property type="term" value="P:response to arsenic-containing substance"/>
    <property type="evidence" value="ECO:0007669"/>
    <property type="project" value="UniProtKB-KW"/>
</dbReference>
<reference evidence="3 4" key="1">
    <citation type="submission" date="2013-08" db="EMBL/GenBank/DDBJ databases">
        <title>The genome sequence of Knoellia sinensis.</title>
        <authorList>
            <person name="Zhu W."/>
            <person name="Wang G."/>
        </authorList>
    </citation>
    <scope>NUCLEOTIDE SEQUENCE [LARGE SCALE GENOMIC DNA]</scope>
    <source>
        <strain evidence="3 4">KCTC 19936</strain>
    </source>
</reference>
<dbReference type="InterPro" id="IPR036388">
    <property type="entry name" value="WH-like_DNA-bd_sf"/>
</dbReference>